<reference evidence="7 8" key="1">
    <citation type="submission" date="2020-12" db="EMBL/GenBank/DDBJ databases">
        <title>Sulforoseuscoccus oceanibium gen. nov., sp. nov., a representative of the phylum Verrucomicrobia with special cytoplasmic membrane, and proposal of Sulforoseuscoccusaceae fam. nov.</title>
        <authorList>
            <person name="Xi F."/>
        </authorList>
    </citation>
    <scope>NUCLEOTIDE SEQUENCE [LARGE SCALE GENOMIC DNA]</scope>
    <source>
        <strain evidence="7 8">T37</strain>
    </source>
</reference>
<dbReference type="EC" id="5.2.1.8" evidence="2"/>
<proteinExistence type="predicted"/>
<evidence type="ECO:0000256" key="5">
    <source>
        <dbReference type="ARBA" id="ARBA00023235"/>
    </source>
</evidence>
<dbReference type="Proteomes" id="UP000475117">
    <property type="component" value="Chromosome"/>
</dbReference>
<dbReference type="SUPFAM" id="SSF109998">
    <property type="entry name" value="Triger factor/SurA peptide-binding domain-like"/>
    <property type="match status" value="1"/>
</dbReference>
<dbReference type="InterPro" id="IPR027304">
    <property type="entry name" value="Trigger_fact/SurA_dom_sf"/>
</dbReference>
<dbReference type="InterPro" id="IPR000297">
    <property type="entry name" value="PPIase_PpiC"/>
</dbReference>
<keyword evidence="4" id="KW-0697">Rotamase</keyword>
<sequence>MRFRPLSSILRCAAIATLALTASVSQAAPREINAVVAKVNDRIITKSELDLMVKGTEMSLRSQYRGEFLEEKLEEAREQVLEDLIDREVILHEFSKLGGQISRDYIDEEVKEVIKRDYDGDREKFFDYLKKVGVTNRKFRELTEKRLIVQAMRGRVTRDVKQPTPFEIQEEYERLAEQARKNGEVKISKIFIPRELPDSSPEDQFKLAQEIRKKLVAGEDFAQLARLYSRDSRASDGGVWPELPRAALKDEIAEAAFDTPVGKLSEIVTDDTGYHIIRVDERKDGAVPPLDLVRSRVTQQVEIRKRAEVYEQWIDNARSKAIIRRY</sequence>
<dbReference type="InterPro" id="IPR046357">
    <property type="entry name" value="PPIase_dom_sf"/>
</dbReference>
<evidence type="ECO:0000256" key="1">
    <source>
        <dbReference type="ARBA" id="ARBA00000971"/>
    </source>
</evidence>
<dbReference type="Pfam" id="PF13624">
    <property type="entry name" value="SurA_N_3"/>
    <property type="match status" value="1"/>
</dbReference>
<keyword evidence="8" id="KW-1185">Reference proteome</keyword>
<name>A0A6B3LAB5_9BACT</name>
<dbReference type="AlphaFoldDB" id="A0A6B3LAB5"/>
<dbReference type="Gene3D" id="3.10.50.40">
    <property type="match status" value="1"/>
</dbReference>
<dbReference type="PANTHER" id="PTHR47245:SF1">
    <property type="entry name" value="FOLDASE PROTEIN PRSA"/>
    <property type="match status" value="1"/>
</dbReference>
<dbReference type="RefSeq" id="WP_164365269.1">
    <property type="nucleotide sequence ID" value="NZ_CP066776.1"/>
</dbReference>
<keyword evidence="3" id="KW-0732">Signal</keyword>
<protein>
    <recommendedName>
        <fullName evidence="2">peptidylprolyl isomerase</fullName>
        <ecNumber evidence="2">5.2.1.8</ecNumber>
    </recommendedName>
</protein>
<dbReference type="GO" id="GO:0003755">
    <property type="term" value="F:peptidyl-prolyl cis-trans isomerase activity"/>
    <property type="evidence" value="ECO:0007669"/>
    <property type="project" value="UniProtKB-KW"/>
</dbReference>
<dbReference type="InterPro" id="IPR050245">
    <property type="entry name" value="PrsA_foldase"/>
</dbReference>
<dbReference type="SUPFAM" id="SSF54534">
    <property type="entry name" value="FKBP-like"/>
    <property type="match status" value="1"/>
</dbReference>
<evidence type="ECO:0000256" key="2">
    <source>
        <dbReference type="ARBA" id="ARBA00013194"/>
    </source>
</evidence>
<dbReference type="PANTHER" id="PTHR47245">
    <property type="entry name" value="PEPTIDYLPROLYL ISOMERASE"/>
    <property type="match status" value="1"/>
</dbReference>
<dbReference type="Pfam" id="PF00639">
    <property type="entry name" value="Rotamase"/>
    <property type="match status" value="1"/>
</dbReference>
<keyword evidence="5 7" id="KW-0413">Isomerase</keyword>
<evidence type="ECO:0000313" key="8">
    <source>
        <dbReference type="Proteomes" id="UP000475117"/>
    </source>
</evidence>
<dbReference type="EMBL" id="CP066776">
    <property type="protein sequence ID" value="QQL44791.1"/>
    <property type="molecule type" value="Genomic_DNA"/>
</dbReference>
<gene>
    <name evidence="7" type="ORF">G3M56_013060</name>
</gene>
<organism evidence="7 8">
    <name type="scientific">Sulfuriroseicoccus oceanibius</name>
    <dbReference type="NCBI Taxonomy" id="2707525"/>
    <lineage>
        <taxon>Bacteria</taxon>
        <taxon>Pseudomonadati</taxon>
        <taxon>Verrucomicrobiota</taxon>
        <taxon>Verrucomicrobiia</taxon>
        <taxon>Verrucomicrobiales</taxon>
        <taxon>Verrucomicrobiaceae</taxon>
        <taxon>Sulfuriroseicoccus</taxon>
    </lineage>
</organism>
<accession>A0A6B3LAB5</accession>
<evidence type="ECO:0000256" key="4">
    <source>
        <dbReference type="ARBA" id="ARBA00023110"/>
    </source>
</evidence>
<evidence type="ECO:0000259" key="6">
    <source>
        <dbReference type="PROSITE" id="PS50198"/>
    </source>
</evidence>
<evidence type="ECO:0000256" key="3">
    <source>
        <dbReference type="ARBA" id="ARBA00022729"/>
    </source>
</evidence>
<comment type="catalytic activity">
    <reaction evidence="1">
        <text>[protein]-peptidylproline (omega=180) = [protein]-peptidylproline (omega=0)</text>
        <dbReference type="Rhea" id="RHEA:16237"/>
        <dbReference type="Rhea" id="RHEA-COMP:10747"/>
        <dbReference type="Rhea" id="RHEA-COMP:10748"/>
        <dbReference type="ChEBI" id="CHEBI:83833"/>
        <dbReference type="ChEBI" id="CHEBI:83834"/>
        <dbReference type="EC" id="5.2.1.8"/>
    </reaction>
</comment>
<feature type="domain" description="PpiC" evidence="6">
    <location>
        <begin position="182"/>
        <end position="281"/>
    </location>
</feature>
<dbReference type="PROSITE" id="PS50198">
    <property type="entry name" value="PPIC_PPIASE_2"/>
    <property type="match status" value="1"/>
</dbReference>
<dbReference type="Gene3D" id="1.10.4030.10">
    <property type="entry name" value="Porin chaperone SurA, peptide-binding domain"/>
    <property type="match status" value="1"/>
</dbReference>
<dbReference type="KEGG" id="soa:G3M56_013060"/>
<evidence type="ECO:0000313" key="7">
    <source>
        <dbReference type="EMBL" id="QQL44791.1"/>
    </source>
</evidence>